<protein>
    <submittedName>
        <fullName evidence="1">Uncharacterized protein</fullName>
    </submittedName>
</protein>
<proteinExistence type="predicted"/>
<evidence type="ECO:0000313" key="2">
    <source>
        <dbReference type="Proteomes" id="UP001066276"/>
    </source>
</evidence>
<keyword evidence="2" id="KW-1185">Reference proteome</keyword>
<dbReference type="AlphaFoldDB" id="A0AAV7RLA7"/>
<sequence>MDFYTGCGAGGGEGILPASWCCASGAIVVAYRESIGASSEGLTCGCRTYTIAPLA</sequence>
<reference evidence="1" key="1">
    <citation type="journal article" date="2022" name="bioRxiv">
        <title>Sequencing and chromosome-scale assembly of the giantPleurodeles waltlgenome.</title>
        <authorList>
            <person name="Brown T."/>
            <person name="Elewa A."/>
            <person name="Iarovenko S."/>
            <person name="Subramanian E."/>
            <person name="Araus A.J."/>
            <person name="Petzold A."/>
            <person name="Susuki M."/>
            <person name="Suzuki K.-i.T."/>
            <person name="Hayashi T."/>
            <person name="Toyoda A."/>
            <person name="Oliveira C."/>
            <person name="Osipova E."/>
            <person name="Leigh N.D."/>
            <person name="Simon A."/>
            <person name="Yun M.H."/>
        </authorList>
    </citation>
    <scope>NUCLEOTIDE SEQUENCE</scope>
    <source>
        <strain evidence="1">20211129_DDA</strain>
        <tissue evidence="1">Liver</tissue>
    </source>
</reference>
<gene>
    <name evidence="1" type="ORF">NDU88_005102</name>
</gene>
<feature type="non-terminal residue" evidence="1">
    <location>
        <position position="55"/>
    </location>
</feature>
<dbReference type="EMBL" id="JANPWB010000009">
    <property type="protein sequence ID" value="KAJ1152327.1"/>
    <property type="molecule type" value="Genomic_DNA"/>
</dbReference>
<accession>A0AAV7RLA7</accession>
<organism evidence="1 2">
    <name type="scientific">Pleurodeles waltl</name>
    <name type="common">Iberian ribbed newt</name>
    <dbReference type="NCBI Taxonomy" id="8319"/>
    <lineage>
        <taxon>Eukaryota</taxon>
        <taxon>Metazoa</taxon>
        <taxon>Chordata</taxon>
        <taxon>Craniata</taxon>
        <taxon>Vertebrata</taxon>
        <taxon>Euteleostomi</taxon>
        <taxon>Amphibia</taxon>
        <taxon>Batrachia</taxon>
        <taxon>Caudata</taxon>
        <taxon>Salamandroidea</taxon>
        <taxon>Salamandridae</taxon>
        <taxon>Pleurodelinae</taxon>
        <taxon>Pleurodeles</taxon>
    </lineage>
</organism>
<comment type="caution">
    <text evidence="1">The sequence shown here is derived from an EMBL/GenBank/DDBJ whole genome shotgun (WGS) entry which is preliminary data.</text>
</comment>
<evidence type="ECO:0000313" key="1">
    <source>
        <dbReference type="EMBL" id="KAJ1152327.1"/>
    </source>
</evidence>
<dbReference type="Proteomes" id="UP001066276">
    <property type="component" value="Chromosome 5"/>
</dbReference>
<name>A0AAV7RLA7_PLEWA</name>